<dbReference type="Proteomes" id="UP001158049">
    <property type="component" value="Unassembled WGS sequence"/>
</dbReference>
<evidence type="ECO:0000313" key="2">
    <source>
        <dbReference type="Proteomes" id="UP001158049"/>
    </source>
</evidence>
<proteinExistence type="predicted"/>
<dbReference type="EMBL" id="FXUL01000020">
    <property type="protein sequence ID" value="SMP74376.1"/>
    <property type="molecule type" value="Genomic_DNA"/>
</dbReference>
<name>A0ABY1QPP4_9BURK</name>
<comment type="caution">
    <text evidence="1">The sequence shown here is derived from an EMBL/GenBank/DDBJ whole genome shotgun (WGS) entry which is preliminary data.</text>
</comment>
<organism evidence="1 2">
    <name type="scientific">Noviherbaspirillum suwonense</name>
    <dbReference type="NCBI Taxonomy" id="1224511"/>
    <lineage>
        <taxon>Bacteria</taxon>
        <taxon>Pseudomonadati</taxon>
        <taxon>Pseudomonadota</taxon>
        <taxon>Betaproteobacteria</taxon>
        <taxon>Burkholderiales</taxon>
        <taxon>Oxalobacteraceae</taxon>
        <taxon>Noviherbaspirillum</taxon>
    </lineage>
</organism>
<accession>A0ABY1QPP4</accession>
<protein>
    <submittedName>
        <fullName evidence="1">Chaperone modulatory protein CbpM</fullName>
    </submittedName>
</protein>
<dbReference type="Gene3D" id="1.10.1660.10">
    <property type="match status" value="1"/>
</dbReference>
<sequence>MESKVLDAVWLNESGSCTMVHLAEVSGLDAAELQMLVESGALRPLPDVGDTLAFASAAMQAARTARRLRDDFDLSPSGLALAMRLLERMQAMERELAQLRARMTLPQSHS</sequence>
<evidence type="ECO:0000313" key="1">
    <source>
        <dbReference type="EMBL" id="SMP74376.1"/>
    </source>
</evidence>
<keyword evidence="2" id="KW-1185">Reference proteome</keyword>
<gene>
    <name evidence="1" type="ORF">SAMN06295970_120119</name>
</gene>
<reference evidence="1 2" key="1">
    <citation type="submission" date="2017-05" db="EMBL/GenBank/DDBJ databases">
        <authorList>
            <person name="Varghese N."/>
            <person name="Submissions S."/>
        </authorList>
    </citation>
    <scope>NUCLEOTIDE SEQUENCE [LARGE SCALE GENOMIC DNA]</scope>
    <source>
        <strain evidence="1 2">DSM 26001</strain>
    </source>
</reference>
<dbReference type="RefSeq" id="WP_283444428.1">
    <property type="nucleotide sequence ID" value="NZ_FXUL01000020.1"/>
</dbReference>
<dbReference type="Pfam" id="PF13591">
    <property type="entry name" value="MerR_2"/>
    <property type="match status" value="1"/>
</dbReference>